<dbReference type="Gene3D" id="3.40.250.10">
    <property type="entry name" value="Rhodanese-like domain"/>
    <property type="match status" value="1"/>
</dbReference>
<name>A0AAD2GCQ5_9STRA</name>
<sequence>MKQSVVACLPNEMRTGKVAAEDTVDLMTMDPGQHRSWRVALYYCYIDLSNVPDHVEFHRHLCKNLSLKGRIRVSSDGLNGVLTGQLVDLKQYEDKVLKQLLELGTHQSQSNMIDLNTKYCFLREDLPILPQLFDKLICKETSSVICLFDNYQPAGTAASSTKENRNRRSKQNNRRVRRKKQRQEEKKHQSDKDISEERATLVAELPRIQNAMMTLSPSQHLTTEEWNDKLQNADGENALLLDVRNVYESRVGHFSVSNVPTLLTNTRKYSDLPELLAENPNMKDKEEVFMYCTGGVRCERVSMMMQAMYPQTKVYQLKGGIQTYLQESNNKQMCLFKGKNFVFDPRRTDPVHLGETVGRCLICEAPHDDYDNGHAPSENKEARCNTCRMLVLICNQCRPGYLCWGESEREDTKSDGAGLEGNRSKETRPWLYCAIDSLPKPAITSFANGPRDFELSLCVEETTMIMIYFFCGL</sequence>
<dbReference type="Pfam" id="PF12368">
    <property type="entry name" value="Rhodanese_C"/>
    <property type="match status" value="1"/>
</dbReference>
<keyword evidence="4" id="KW-1185">Reference proteome</keyword>
<dbReference type="Proteomes" id="UP001295423">
    <property type="component" value="Unassembled WGS sequence"/>
</dbReference>
<gene>
    <name evidence="3" type="ORF">CYCCA115_LOCUS23916</name>
</gene>
<dbReference type="AlphaFoldDB" id="A0AAD2GCQ5"/>
<evidence type="ECO:0000313" key="4">
    <source>
        <dbReference type="Proteomes" id="UP001295423"/>
    </source>
</evidence>
<dbReference type="PANTHER" id="PTHR43268:SF7">
    <property type="entry name" value="RHODANESE DOMAIN-CONTAINING PROTEIN"/>
    <property type="match status" value="1"/>
</dbReference>
<evidence type="ECO:0000259" key="2">
    <source>
        <dbReference type="PROSITE" id="PS50206"/>
    </source>
</evidence>
<dbReference type="Pfam" id="PF17773">
    <property type="entry name" value="UPF0176_N"/>
    <property type="match status" value="1"/>
</dbReference>
<dbReference type="Gene3D" id="3.30.70.100">
    <property type="match status" value="1"/>
</dbReference>
<dbReference type="PANTHER" id="PTHR43268">
    <property type="entry name" value="THIOSULFATE SULFURTRANSFERASE/RHODANESE-LIKE DOMAIN-CONTAINING PROTEIN 2"/>
    <property type="match status" value="1"/>
</dbReference>
<dbReference type="Pfam" id="PF00581">
    <property type="entry name" value="Rhodanese"/>
    <property type="match status" value="1"/>
</dbReference>
<organism evidence="3 4">
    <name type="scientific">Cylindrotheca closterium</name>
    <dbReference type="NCBI Taxonomy" id="2856"/>
    <lineage>
        <taxon>Eukaryota</taxon>
        <taxon>Sar</taxon>
        <taxon>Stramenopiles</taxon>
        <taxon>Ochrophyta</taxon>
        <taxon>Bacillariophyta</taxon>
        <taxon>Bacillariophyceae</taxon>
        <taxon>Bacillariophycidae</taxon>
        <taxon>Bacillariales</taxon>
        <taxon>Bacillariaceae</taxon>
        <taxon>Cylindrotheca</taxon>
    </lineage>
</organism>
<feature type="region of interest" description="Disordered" evidence="1">
    <location>
        <begin position="155"/>
        <end position="197"/>
    </location>
</feature>
<feature type="domain" description="Rhodanese" evidence="2">
    <location>
        <begin position="234"/>
        <end position="333"/>
    </location>
</feature>
<dbReference type="InterPro" id="IPR001763">
    <property type="entry name" value="Rhodanese-like_dom"/>
</dbReference>
<reference evidence="3" key="1">
    <citation type="submission" date="2023-08" db="EMBL/GenBank/DDBJ databases">
        <authorList>
            <person name="Audoor S."/>
            <person name="Bilcke G."/>
        </authorList>
    </citation>
    <scope>NUCLEOTIDE SEQUENCE</scope>
</reference>
<dbReference type="PROSITE" id="PS50206">
    <property type="entry name" value="RHODANESE_3"/>
    <property type="match status" value="1"/>
</dbReference>
<dbReference type="SMART" id="SM00450">
    <property type="entry name" value="RHOD"/>
    <property type="match status" value="1"/>
</dbReference>
<proteinExistence type="predicted"/>
<dbReference type="InterPro" id="IPR036873">
    <property type="entry name" value="Rhodanese-like_dom_sf"/>
</dbReference>
<evidence type="ECO:0000313" key="3">
    <source>
        <dbReference type="EMBL" id="CAJ1969852.1"/>
    </source>
</evidence>
<protein>
    <recommendedName>
        <fullName evidence="2">Rhodanese domain-containing protein</fullName>
    </recommendedName>
</protein>
<dbReference type="SUPFAM" id="SSF52821">
    <property type="entry name" value="Rhodanese/Cell cycle control phosphatase"/>
    <property type="match status" value="1"/>
</dbReference>
<accession>A0AAD2GCQ5</accession>
<comment type="caution">
    <text evidence="3">The sequence shown here is derived from an EMBL/GenBank/DDBJ whole genome shotgun (WGS) entry which is preliminary data.</text>
</comment>
<dbReference type="InterPro" id="IPR040503">
    <property type="entry name" value="TRHO_N"/>
</dbReference>
<dbReference type="InterPro" id="IPR022111">
    <property type="entry name" value="Rhodanese_C"/>
</dbReference>
<dbReference type="EMBL" id="CAKOGP040002433">
    <property type="protein sequence ID" value="CAJ1969852.1"/>
    <property type="molecule type" value="Genomic_DNA"/>
</dbReference>
<feature type="compositionally biased region" description="Basic residues" evidence="1">
    <location>
        <begin position="165"/>
        <end position="181"/>
    </location>
</feature>
<feature type="compositionally biased region" description="Basic and acidic residues" evidence="1">
    <location>
        <begin position="182"/>
        <end position="197"/>
    </location>
</feature>
<dbReference type="InterPro" id="IPR020936">
    <property type="entry name" value="TrhO"/>
</dbReference>
<evidence type="ECO:0000256" key="1">
    <source>
        <dbReference type="SAM" id="MobiDB-lite"/>
    </source>
</evidence>